<reference evidence="1" key="1">
    <citation type="submission" date="2022-07" db="EMBL/GenBank/DDBJ databases">
        <authorList>
            <person name="Macas J."/>
            <person name="Novak P."/>
            <person name="Neumann P."/>
        </authorList>
    </citation>
    <scope>NUCLEOTIDE SEQUENCE</scope>
</reference>
<evidence type="ECO:0000313" key="1">
    <source>
        <dbReference type="EMBL" id="CAH9107681.1"/>
    </source>
</evidence>
<gene>
    <name evidence="1" type="ORF">CEPIT_LOCUS18084</name>
</gene>
<dbReference type="EMBL" id="CAMAPF010000145">
    <property type="protein sequence ID" value="CAH9107681.1"/>
    <property type="molecule type" value="Genomic_DNA"/>
</dbReference>
<dbReference type="AlphaFoldDB" id="A0AAV0DVX3"/>
<keyword evidence="2" id="KW-1185">Reference proteome</keyword>
<organism evidence="1 2">
    <name type="scientific">Cuscuta epithymum</name>
    <dbReference type="NCBI Taxonomy" id="186058"/>
    <lineage>
        <taxon>Eukaryota</taxon>
        <taxon>Viridiplantae</taxon>
        <taxon>Streptophyta</taxon>
        <taxon>Embryophyta</taxon>
        <taxon>Tracheophyta</taxon>
        <taxon>Spermatophyta</taxon>
        <taxon>Magnoliopsida</taxon>
        <taxon>eudicotyledons</taxon>
        <taxon>Gunneridae</taxon>
        <taxon>Pentapetalae</taxon>
        <taxon>asterids</taxon>
        <taxon>lamiids</taxon>
        <taxon>Solanales</taxon>
        <taxon>Convolvulaceae</taxon>
        <taxon>Cuscuteae</taxon>
        <taxon>Cuscuta</taxon>
        <taxon>Cuscuta subgen. Cuscuta</taxon>
    </lineage>
</organism>
<evidence type="ECO:0000313" key="2">
    <source>
        <dbReference type="Proteomes" id="UP001152523"/>
    </source>
</evidence>
<comment type="caution">
    <text evidence="1">The sequence shown here is derived from an EMBL/GenBank/DDBJ whole genome shotgun (WGS) entry which is preliminary data.</text>
</comment>
<dbReference type="Proteomes" id="UP001152523">
    <property type="component" value="Unassembled WGS sequence"/>
</dbReference>
<protein>
    <submittedName>
        <fullName evidence="1">Uncharacterized protein</fullName>
    </submittedName>
</protein>
<name>A0AAV0DVX3_9ASTE</name>
<proteinExistence type="predicted"/>
<accession>A0AAV0DVX3</accession>
<sequence>MLFWQDRKQAKNPSVLLHKNCNSQGAITRVGSTIWKPSSLGIFKLNTNVSTGGVRRDFGWVFPESVGAFVAGVVKPWEGFCSAQEGELLCIRETLSWVFMHGCTTI</sequence>